<keyword evidence="2" id="KW-1185">Reference proteome</keyword>
<dbReference type="Proteomes" id="UP000887116">
    <property type="component" value="Unassembled WGS sequence"/>
</dbReference>
<protein>
    <submittedName>
        <fullName evidence="1">Uncharacterized protein</fullName>
    </submittedName>
</protein>
<evidence type="ECO:0000313" key="2">
    <source>
        <dbReference type="Proteomes" id="UP000887116"/>
    </source>
</evidence>
<dbReference type="OrthoDB" id="8123891at2759"/>
<accession>A0A8X6H2B0</accession>
<name>A0A8X6H2B0_TRICU</name>
<proteinExistence type="predicted"/>
<organism evidence="1 2">
    <name type="scientific">Trichonephila clavata</name>
    <name type="common">Joro spider</name>
    <name type="synonym">Nephila clavata</name>
    <dbReference type="NCBI Taxonomy" id="2740835"/>
    <lineage>
        <taxon>Eukaryota</taxon>
        <taxon>Metazoa</taxon>
        <taxon>Ecdysozoa</taxon>
        <taxon>Arthropoda</taxon>
        <taxon>Chelicerata</taxon>
        <taxon>Arachnida</taxon>
        <taxon>Araneae</taxon>
        <taxon>Araneomorphae</taxon>
        <taxon>Entelegynae</taxon>
        <taxon>Araneoidea</taxon>
        <taxon>Nephilidae</taxon>
        <taxon>Trichonephila</taxon>
    </lineage>
</organism>
<sequence>MTNEDFMGRIIGKRLCFYPKTPPPKAYHTIRNYTDEEKLEAYPYQLSEEKELKAVIRGMPSGIPPQEIIEAILNLGITVNDCQAMTNRTI</sequence>
<reference evidence="1" key="1">
    <citation type="submission" date="2020-07" db="EMBL/GenBank/DDBJ databases">
        <title>Multicomponent nature underlies the extraordinary mechanical properties of spider dragline silk.</title>
        <authorList>
            <person name="Kono N."/>
            <person name="Nakamura H."/>
            <person name="Mori M."/>
            <person name="Yoshida Y."/>
            <person name="Ohtoshi R."/>
            <person name="Malay A.D."/>
            <person name="Moran D.A.P."/>
            <person name="Tomita M."/>
            <person name="Numata K."/>
            <person name="Arakawa K."/>
        </authorList>
    </citation>
    <scope>NUCLEOTIDE SEQUENCE</scope>
</reference>
<gene>
    <name evidence="1" type="ORF">TNCT_223491</name>
</gene>
<dbReference type="AlphaFoldDB" id="A0A8X6H2B0"/>
<comment type="caution">
    <text evidence="1">The sequence shown here is derived from an EMBL/GenBank/DDBJ whole genome shotgun (WGS) entry which is preliminary data.</text>
</comment>
<evidence type="ECO:0000313" key="1">
    <source>
        <dbReference type="EMBL" id="GFR13835.1"/>
    </source>
</evidence>
<dbReference type="EMBL" id="BMAO01026993">
    <property type="protein sequence ID" value="GFR13835.1"/>
    <property type="molecule type" value="Genomic_DNA"/>
</dbReference>